<protein>
    <submittedName>
        <fullName evidence="1">Uncharacterized protein</fullName>
    </submittedName>
</protein>
<gene>
    <name evidence="1" type="ORF">TPAB3V08_LOCUS14748</name>
</gene>
<evidence type="ECO:0000313" key="2">
    <source>
        <dbReference type="Proteomes" id="UP001153148"/>
    </source>
</evidence>
<dbReference type="EMBL" id="CAJPIN010075618">
    <property type="protein sequence ID" value="CAG2067805.1"/>
    <property type="molecule type" value="Genomic_DNA"/>
</dbReference>
<evidence type="ECO:0000313" key="1">
    <source>
        <dbReference type="EMBL" id="CAG2067805.1"/>
    </source>
</evidence>
<dbReference type="Proteomes" id="UP001153148">
    <property type="component" value="Unassembled WGS sequence"/>
</dbReference>
<name>A0ABN7PL06_TIMPD</name>
<accession>A0ABN7PL06</accession>
<sequence>MLDFGAMISNVQSSSSSQLPQQFVNLNIGAPIEQPQPQGYMGLQGVTRPVGRQVLGRGMSDSLGELIMGPVQQPANSGHTLATNLWQ</sequence>
<keyword evidence="2" id="KW-1185">Reference proteome</keyword>
<proteinExistence type="predicted"/>
<reference evidence="1" key="1">
    <citation type="submission" date="2021-03" db="EMBL/GenBank/DDBJ databases">
        <authorList>
            <person name="Tran Van P."/>
        </authorList>
    </citation>
    <scope>NUCLEOTIDE SEQUENCE</scope>
</reference>
<comment type="caution">
    <text evidence="1">The sequence shown here is derived from an EMBL/GenBank/DDBJ whole genome shotgun (WGS) entry which is preliminary data.</text>
</comment>
<organism evidence="1 2">
    <name type="scientific">Timema podura</name>
    <name type="common">Walking stick</name>
    <dbReference type="NCBI Taxonomy" id="61482"/>
    <lineage>
        <taxon>Eukaryota</taxon>
        <taxon>Metazoa</taxon>
        <taxon>Ecdysozoa</taxon>
        <taxon>Arthropoda</taxon>
        <taxon>Hexapoda</taxon>
        <taxon>Insecta</taxon>
        <taxon>Pterygota</taxon>
        <taxon>Neoptera</taxon>
        <taxon>Polyneoptera</taxon>
        <taxon>Phasmatodea</taxon>
        <taxon>Timematodea</taxon>
        <taxon>Timematoidea</taxon>
        <taxon>Timematidae</taxon>
        <taxon>Timema</taxon>
    </lineage>
</organism>